<feature type="transmembrane region" description="Helical" evidence="1">
    <location>
        <begin position="42"/>
        <end position="63"/>
    </location>
</feature>
<feature type="transmembrane region" description="Helical" evidence="1">
    <location>
        <begin position="139"/>
        <end position="162"/>
    </location>
</feature>
<dbReference type="PANTHER" id="PTHR30576:SF0">
    <property type="entry name" value="UNDECAPRENYL-PHOSPHATE N-ACETYLGALACTOSAMINYL 1-PHOSPHATE TRANSFERASE-RELATED"/>
    <property type="match status" value="1"/>
</dbReference>
<dbReference type="EMBL" id="LAZR01025844">
    <property type="protein sequence ID" value="KKL70624.1"/>
    <property type="molecule type" value="Genomic_DNA"/>
</dbReference>
<feature type="transmembrane region" description="Helical" evidence="1">
    <location>
        <begin position="241"/>
        <end position="262"/>
    </location>
</feature>
<reference evidence="3" key="1">
    <citation type="journal article" date="2015" name="Nature">
        <title>Complex archaea that bridge the gap between prokaryotes and eukaryotes.</title>
        <authorList>
            <person name="Spang A."/>
            <person name="Saw J.H."/>
            <person name="Jorgensen S.L."/>
            <person name="Zaremba-Niedzwiedzka K."/>
            <person name="Martijn J."/>
            <person name="Lind A.E."/>
            <person name="van Eijk R."/>
            <person name="Schleper C."/>
            <person name="Guy L."/>
            <person name="Ettema T.J."/>
        </authorList>
    </citation>
    <scope>NUCLEOTIDE SEQUENCE</scope>
</reference>
<name>A0A0F9E9G2_9ZZZZ</name>
<sequence length="508" mass="58471">LYHYVSQDLKELWDEGDLQFSRYPEYVNITTLLYYLPGPNRIWPEILNILASVLTVVIGYKTVLRLTDNETPAKIAGMILTVDPYMLYLSTQYLRDSLILLSTSLIVYSLTLKRGDTLVISTIMLTLLRSTQALAMSPIFFLIGPKRIIIIPLAIIALYTYANNELPYGVDLTSQVPLSPNANTAGQSHIEFFDNPNITNIPYTRPWDEKWLVFNPLLYMKAIQTFLVFPYPWDADNKVEYAFSLYMLYWYVFLGLGIAGLIAQPRIPKDILMLALWGIVLGTILTTSIGLQGAIVRWRLQAFYLLIPALSLGVSYMLTYEARRRVLDLLISFSSLIALVIIPIIPIIMIILLFTRRSGRKIFFRQERVGRYGKHFFIHKFVTMIPDSDGVALSNNDPRLTRVGAILRKTALDEIPEIWNIIKGDMAVVGPRPLAYWEHDRFEIEIPRWNERYQVMPGLTGLAQLKIKRENNPGKLGWDLEYIENRSTKYDAWIFYRGALNNITGKWH</sequence>
<feature type="non-terminal residue" evidence="3">
    <location>
        <position position="1"/>
    </location>
</feature>
<evidence type="ECO:0000313" key="3">
    <source>
        <dbReference type="EMBL" id="KKL70624.1"/>
    </source>
</evidence>
<gene>
    <name evidence="3" type="ORF">LCGC14_2103040</name>
</gene>
<feature type="transmembrane region" description="Helical" evidence="1">
    <location>
        <begin position="211"/>
        <end position="229"/>
    </location>
</feature>
<comment type="caution">
    <text evidence="3">The sequence shown here is derived from an EMBL/GenBank/DDBJ whole genome shotgun (WGS) entry which is preliminary data.</text>
</comment>
<dbReference type="Pfam" id="PF02397">
    <property type="entry name" value="Bac_transf"/>
    <property type="match status" value="1"/>
</dbReference>
<feature type="transmembrane region" description="Helical" evidence="1">
    <location>
        <begin position="302"/>
        <end position="319"/>
    </location>
</feature>
<dbReference type="AlphaFoldDB" id="A0A0F9E9G2"/>
<protein>
    <recommendedName>
        <fullName evidence="2">Bacterial sugar transferase domain-containing protein</fullName>
    </recommendedName>
</protein>
<feature type="transmembrane region" description="Helical" evidence="1">
    <location>
        <begin position="274"/>
        <end position="295"/>
    </location>
</feature>
<evidence type="ECO:0000259" key="2">
    <source>
        <dbReference type="Pfam" id="PF02397"/>
    </source>
</evidence>
<organism evidence="3">
    <name type="scientific">marine sediment metagenome</name>
    <dbReference type="NCBI Taxonomy" id="412755"/>
    <lineage>
        <taxon>unclassified sequences</taxon>
        <taxon>metagenomes</taxon>
        <taxon>ecological metagenomes</taxon>
    </lineage>
</organism>
<keyword evidence="1" id="KW-0472">Membrane</keyword>
<feature type="domain" description="Bacterial sugar transferase" evidence="2">
    <location>
        <begin position="324"/>
        <end position="498"/>
    </location>
</feature>
<dbReference type="InterPro" id="IPR003362">
    <property type="entry name" value="Bact_transf"/>
</dbReference>
<proteinExistence type="predicted"/>
<evidence type="ECO:0000256" key="1">
    <source>
        <dbReference type="SAM" id="Phobius"/>
    </source>
</evidence>
<keyword evidence="1" id="KW-1133">Transmembrane helix</keyword>
<accession>A0A0F9E9G2</accession>
<feature type="transmembrane region" description="Helical" evidence="1">
    <location>
        <begin position="331"/>
        <end position="355"/>
    </location>
</feature>
<dbReference type="PANTHER" id="PTHR30576">
    <property type="entry name" value="COLANIC BIOSYNTHESIS UDP-GLUCOSE LIPID CARRIER TRANSFERASE"/>
    <property type="match status" value="1"/>
</dbReference>
<dbReference type="GO" id="GO:0016780">
    <property type="term" value="F:phosphotransferase activity, for other substituted phosphate groups"/>
    <property type="evidence" value="ECO:0007669"/>
    <property type="project" value="TreeGrafter"/>
</dbReference>
<keyword evidence="1" id="KW-0812">Transmembrane</keyword>